<name>A0A5N0T7Y1_9MICO</name>
<organism evidence="2 3">
    <name type="scientific">Microbacterium caowuchunii</name>
    <dbReference type="NCBI Taxonomy" id="2614638"/>
    <lineage>
        <taxon>Bacteria</taxon>
        <taxon>Bacillati</taxon>
        <taxon>Actinomycetota</taxon>
        <taxon>Actinomycetes</taxon>
        <taxon>Micrococcales</taxon>
        <taxon>Microbacteriaceae</taxon>
        <taxon>Microbacterium</taxon>
    </lineage>
</organism>
<dbReference type="GO" id="GO:0032259">
    <property type="term" value="P:methylation"/>
    <property type="evidence" value="ECO:0007669"/>
    <property type="project" value="UniProtKB-KW"/>
</dbReference>
<comment type="caution">
    <text evidence="2">The sequence shown here is derived from an EMBL/GenBank/DDBJ whole genome shotgun (WGS) entry which is preliminary data.</text>
</comment>
<dbReference type="RefSeq" id="WP_150894557.1">
    <property type="nucleotide sequence ID" value="NZ_VYUY01000018.1"/>
</dbReference>
<evidence type="ECO:0000313" key="2">
    <source>
        <dbReference type="EMBL" id="KAA9131123.1"/>
    </source>
</evidence>
<dbReference type="GO" id="GO:0008168">
    <property type="term" value="F:methyltransferase activity"/>
    <property type="evidence" value="ECO:0007669"/>
    <property type="project" value="UniProtKB-KW"/>
</dbReference>
<protein>
    <submittedName>
        <fullName evidence="2">DNA modification methylase</fullName>
    </submittedName>
</protein>
<dbReference type="Proteomes" id="UP000326838">
    <property type="component" value="Unassembled WGS sequence"/>
</dbReference>
<reference evidence="3" key="1">
    <citation type="submission" date="2019-09" db="EMBL/GenBank/DDBJ databases">
        <title>Mumia zhuanghuii sp. nov. isolated from the intestinal contents of plateau pika (Ochotona curzoniae) in the Qinghai-Tibet plateau of China.</title>
        <authorList>
            <person name="Tian Z."/>
        </authorList>
    </citation>
    <scope>NUCLEOTIDE SEQUENCE [LARGE SCALE GENOMIC DNA]</scope>
    <source>
        <strain evidence="3">L-033</strain>
    </source>
</reference>
<gene>
    <name evidence="2" type="ORF">F6B40_12515</name>
</gene>
<dbReference type="EMBL" id="VYUY01000018">
    <property type="protein sequence ID" value="KAA9131123.1"/>
    <property type="molecule type" value="Genomic_DNA"/>
</dbReference>
<sequence length="158" mass="16246">MKTRLITSIAVGAAVVLGTSGCAMISPQSTTLQYSPSDGMNVPDSSGPLDVRNVLIVANEDGSEGNLVAAIVNPTDKAEVLNIEVGEGADAIPLTVRVPAGTTKSLGDGETEPLLIEDLDTMPGATISMYFQSGDGEGVRTYIPVLDGTLDYLAPLVP</sequence>
<keyword evidence="3" id="KW-1185">Reference proteome</keyword>
<keyword evidence="2" id="KW-0489">Methyltransferase</keyword>
<keyword evidence="2" id="KW-0808">Transferase</keyword>
<evidence type="ECO:0000313" key="3">
    <source>
        <dbReference type="Proteomes" id="UP000326838"/>
    </source>
</evidence>
<feature type="signal peptide" evidence="1">
    <location>
        <begin position="1"/>
        <end position="25"/>
    </location>
</feature>
<dbReference type="PROSITE" id="PS51257">
    <property type="entry name" value="PROKAR_LIPOPROTEIN"/>
    <property type="match status" value="1"/>
</dbReference>
<feature type="chain" id="PRO_5039456367" evidence="1">
    <location>
        <begin position="26"/>
        <end position="158"/>
    </location>
</feature>
<proteinExistence type="predicted"/>
<dbReference type="AlphaFoldDB" id="A0A5N0T7Y1"/>
<keyword evidence="1" id="KW-0732">Signal</keyword>
<accession>A0A5N0T7Y1</accession>
<evidence type="ECO:0000256" key="1">
    <source>
        <dbReference type="SAM" id="SignalP"/>
    </source>
</evidence>